<dbReference type="Proteomes" id="UP000001554">
    <property type="component" value="Chromosome 9"/>
</dbReference>
<feature type="compositionally biased region" description="Polar residues" evidence="9">
    <location>
        <begin position="1507"/>
        <end position="1522"/>
    </location>
</feature>
<feature type="compositionally biased region" description="Acidic residues" evidence="9">
    <location>
        <begin position="401"/>
        <end position="411"/>
    </location>
</feature>
<feature type="compositionally biased region" description="Polar residues" evidence="9">
    <location>
        <begin position="165"/>
        <end position="195"/>
    </location>
</feature>
<dbReference type="Pfam" id="PF25561">
    <property type="entry name" value="QRICH1"/>
    <property type="match status" value="1"/>
</dbReference>
<evidence type="ECO:0000313" key="12">
    <source>
        <dbReference type="RefSeq" id="XP_035685961.1"/>
    </source>
</evidence>
<dbReference type="Pfam" id="PF00505">
    <property type="entry name" value="HMG_box"/>
    <property type="match status" value="1"/>
</dbReference>
<feature type="compositionally biased region" description="Polar residues" evidence="9">
    <location>
        <begin position="277"/>
        <end position="291"/>
    </location>
</feature>
<dbReference type="GO" id="GO:0003677">
    <property type="term" value="F:DNA binding"/>
    <property type="evidence" value="ECO:0007669"/>
    <property type="project" value="UniProtKB-UniRule"/>
</dbReference>
<dbReference type="Gene3D" id="1.10.30.10">
    <property type="entry name" value="High mobility group box domain"/>
    <property type="match status" value="1"/>
</dbReference>
<dbReference type="Pfam" id="PF06467">
    <property type="entry name" value="zf-FCS"/>
    <property type="match status" value="3"/>
</dbReference>
<keyword evidence="1" id="KW-1017">Isopeptide bond</keyword>
<feature type="compositionally biased region" description="Basic and acidic residues" evidence="9">
    <location>
        <begin position="1670"/>
        <end position="1685"/>
    </location>
</feature>
<feature type="compositionally biased region" description="Polar residues" evidence="9">
    <location>
        <begin position="22"/>
        <end position="47"/>
    </location>
</feature>
<reference evidence="11" key="1">
    <citation type="journal article" date="2020" name="Nat. Ecol. Evol.">
        <title>Deeply conserved synteny resolves early events in vertebrate evolution.</title>
        <authorList>
            <person name="Simakov O."/>
            <person name="Marletaz F."/>
            <person name="Yue J.X."/>
            <person name="O'Connell B."/>
            <person name="Jenkins J."/>
            <person name="Brandt A."/>
            <person name="Calef R."/>
            <person name="Tung C.H."/>
            <person name="Huang T.K."/>
            <person name="Schmutz J."/>
            <person name="Satoh N."/>
            <person name="Yu J.K."/>
            <person name="Putnam N.H."/>
            <person name="Green R.E."/>
            <person name="Rokhsar D.S."/>
        </authorList>
    </citation>
    <scope>NUCLEOTIDE SEQUENCE [LARGE SCALE GENOMIC DNA]</scope>
    <source>
        <strain evidence="11">S238N-H82</strain>
    </source>
</reference>
<feature type="compositionally biased region" description="Basic and acidic residues" evidence="9">
    <location>
        <begin position="556"/>
        <end position="577"/>
    </location>
</feature>
<evidence type="ECO:0000256" key="7">
    <source>
        <dbReference type="ARBA" id="ARBA00022843"/>
    </source>
</evidence>
<dbReference type="Pfam" id="PF24900">
    <property type="entry name" value="TRASH_ZMYM4"/>
    <property type="match status" value="1"/>
</dbReference>
<dbReference type="InterPro" id="IPR009071">
    <property type="entry name" value="HMG_box_dom"/>
</dbReference>
<feature type="DNA-binding region" description="HMG box" evidence="8">
    <location>
        <begin position="697"/>
        <end position="765"/>
    </location>
</feature>
<dbReference type="OrthoDB" id="10025028at2759"/>
<keyword evidence="5" id="KW-0863">Zinc-finger</keyword>
<feature type="region of interest" description="Disordered" evidence="9">
    <location>
        <begin position="1"/>
        <end position="698"/>
    </location>
</feature>
<evidence type="ECO:0000256" key="6">
    <source>
        <dbReference type="ARBA" id="ARBA00022833"/>
    </source>
</evidence>
<evidence type="ECO:0000256" key="4">
    <source>
        <dbReference type="ARBA" id="ARBA00022737"/>
    </source>
</evidence>
<sequence>MAEERADFGEVRTPSPSEMDVTGSNGQSLGADDTMSSFETQKHQNLNGEKGIVEQDEPSTDSGGPTAGKGEVLVPSEKLENDTMDASGNVSVALATGDDEDEPMEADEDGSSAEPRNGHNNVELSAELDASSAMQSEHDKDTDSHIEPETNEVTEEESSLDHVSHNTNVDITDVQEATSSQNRQTGSQADNSISGNIPVVEAGGAENSSFEVISDEEISKTRPVECFDSNIPTDLVGEYDSGIQQPVTPPTPLQDEDAPTPLQDEAMDTEELDDQVVDTSSTGPSVDNTHMQEVANEDTFSSQDTDAQAISTEEGSEEQPAETTEEDSKERPAQITEEDSEEQPAQTIEDSPTPALGLVTYPDSEEDGQSEKEETEDTKADQSQEEGETPELAEERTSSDKEEEIMNEEPIETAANLPPDQVATDTDLPVSQENKEENDIEGSITSHHIATEEEKTEDAAKPDSQEDSEALPTILKAFASSDLPIEPDEQMEEDGPQDKDDVQQDTEGTQTEEILNEQKDAEQTEELPDEEEPSEKEAEEPQVENTEQTVEIQKSGSDEKEADGQEDKEDETGRDGPEQAAVSVSETTATSNSSKKQKDTGDDDWDIIDVTDEVKGEPDIITIDDDEDAETETTKDAGSNKSKMDANKDGQGTSTETGGSSDIRAEQQYPCLAAELQRGEDSDATGKGSASSEKKARVPPLLPYQRFCKRKLEDVQKENPAMSLTELAAALFKMWKELDDKSKQIYKDCYYSEKKVYEEDTTLSTVKEIKEEPVDEDTIEAFLKEMQGEDQTDVQLDEAEASLEAIQHETEKELKCFAQDTMNELLGMFGYDGVDEDEASTLQISSSFVPTPPAPPPEPAAAQGEGVTVTSGSCMWCKKKSTALDFVLKMQDGKTQAYCTAECLARGKVANARLTPKSLAEKVSNAAHQRCFFCHRLFRRGQDKTFPTRDGNKIFCTEQCADSYDRSKLAKTCEQCKKSVSGDKVMKCNGNHFCSQICVTAHQKSQSRRNRVCDNCKRPGTASQNYHMAVPGGQPNKVFCSQGCLQMFQKRAKPCTNCKDLRSDQTVIAQVDGGDFKEFCSSECVIKYEEKKSKMSEPGKCWICKSTTRVKHEVNYQGTVYRLCTDKCFQMFRVAHNLSMNCCDQCNQYIYNQDGPAPQSMQYEGQMKRFCSTICVNTFKQKNRKSVICGWCKLAKSNFDMIERVDTGGKVTMFCSINCLSSFRLKQNMDVGKSTPCNFCGKTALPQYHLTMSDASIRNFCSYSCVMNFQQGFSTKVPVPQPPKPPTGPHLTCPQCKRWFNNRPETFEYKGNPMAFCSKGCSEDFKKANSVVCECDYCHQEKILYESTVFSGSTKNFCSEGCKLLFKQDFAKKLGLRCIVCDYCAQTCRKGPTKTVEGKQLHFCSNDCKEKYTMWYFGVARCDGCKRQGKLAEKFVWRGEMKRVCNQTCLLQFYMQQNFPNMSTQKGPENTSLGGTSQQTSTPIISSVMSLAGGPQAVVETPKPSHSYGTRTATGSKPVQTSPRQPPPLQQMPQQSQPQVVVQQAPAPPPKQLRNKSLQCRPFMQTKATSCRPHTTSKGTSTDDDWKPKLVVVPIPVPIFVPVPMMMYNNPVPHPVPMPLPVPVPMWIPTLAHNTDQILKTMEDIKEKIPSNPFEADILLMAEMVAGEDEQAKKEEKEAEVGKEDSSEDGDIPDSLAALKDAVPDTDLSLEDAASVIPSNLLGHDVLAMAEKMSGIFDEPLLDLENDLALEQSSDSLSTIDDSSIATPRRGKQRSKGARSRRGRPRKRQAVEARAASPAPLGVADGMHLKHTYGVNAFRHWAIQRNTAQADMKGGGRMKEDILQMNAYEMNFALSQFVQEVRKPNGEEYAADSVLYLCLGLQQYLYENGRIDNIFTDVYYMQFVDSLHGLLQQYLTRVSLEGIIPWRIEEEILWECKQLGAHSPFVLLNTLLYFNTKHFLLRTPEEHMKLSFSHIMKHWKKHPSGKPNQRSVYLRFYQPPNQKEVSGKRKRDDSPVLEIPENTEIPLRCPVKLYEFYLSKCPESARNRNDLFYLLPERSCVPDSPLWYSTMPADNSLMEKMLTRNLLVKEVCEIHEEAGVQT</sequence>
<feature type="compositionally biased region" description="Acidic residues" evidence="9">
    <location>
        <begin position="265"/>
        <end position="276"/>
    </location>
</feature>
<feature type="compositionally biased region" description="Polar residues" evidence="9">
    <location>
        <begin position="298"/>
        <end position="313"/>
    </location>
</feature>
<protein>
    <submittedName>
        <fullName evidence="12">Zinc finger MYM-type protein 4-like isoform X1</fullName>
    </submittedName>
</protein>
<proteinExistence type="predicted"/>
<keyword evidence="4" id="KW-0677">Repeat</keyword>
<dbReference type="InterPro" id="IPR010507">
    <property type="entry name" value="Znf_MYM"/>
</dbReference>
<feature type="compositionally biased region" description="Low complexity" evidence="9">
    <location>
        <begin position="1754"/>
        <end position="1765"/>
    </location>
</feature>
<evidence type="ECO:0000256" key="1">
    <source>
        <dbReference type="ARBA" id="ARBA00022499"/>
    </source>
</evidence>
<feature type="compositionally biased region" description="Acidic residues" evidence="9">
    <location>
        <begin position="485"/>
        <end position="495"/>
    </location>
</feature>
<feature type="compositionally biased region" description="Acidic residues" evidence="9">
    <location>
        <begin position="314"/>
        <end position="325"/>
    </location>
</feature>
<evidence type="ECO:0000256" key="8">
    <source>
        <dbReference type="PROSITE-ProRule" id="PRU00267"/>
    </source>
</evidence>
<dbReference type="GO" id="GO:0008270">
    <property type="term" value="F:zinc ion binding"/>
    <property type="evidence" value="ECO:0007669"/>
    <property type="project" value="UniProtKB-KW"/>
</dbReference>
<feature type="region of interest" description="Disordered" evidence="9">
    <location>
        <begin position="1496"/>
        <end position="1557"/>
    </location>
</feature>
<feature type="compositionally biased region" description="Polar residues" evidence="9">
    <location>
        <begin position="545"/>
        <end position="555"/>
    </location>
</feature>
<keyword evidence="11" id="KW-1185">Reference proteome</keyword>
<evidence type="ECO:0000256" key="3">
    <source>
        <dbReference type="ARBA" id="ARBA00022723"/>
    </source>
</evidence>
<feature type="compositionally biased region" description="Basic residues" evidence="9">
    <location>
        <begin position="1769"/>
        <end position="1788"/>
    </location>
</feature>
<dbReference type="SMART" id="SM00746">
    <property type="entry name" value="TRASH"/>
    <property type="match status" value="12"/>
</dbReference>
<name>A0A9J7LN17_BRAFL</name>
<keyword evidence="3" id="KW-0479">Metal-binding</keyword>
<feature type="region of interest" description="Disordered" evidence="9">
    <location>
        <begin position="1668"/>
        <end position="1694"/>
    </location>
</feature>
<dbReference type="InterPro" id="IPR021893">
    <property type="entry name" value="ZMYM2-like_C"/>
</dbReference>
<dbReference type="Pfam" id="PF12012">
    <property type="entry name" value="DUF3504"/>
    <property type="match status" value="1"/>
</dbReference>
<reference evidence="12" key="2">
    <citation type="submission" date="2025-08" db="UniProtKB">
        <authorList>
            <consortium name="RefSeq"/>
        </authorList>
    </citation>
    <scope>IDENTIFICATION</scope>
    <source>
        <strain evidence="12">S238N-H82</strain>
        <tissue evidence="12">Testes</tissue>
    </source>
</reference>
<evidence type="ECO:0000259" key="10">
    <source>
        <dbReference type="PROSITE" id="PS50118"/>
    </source>
</evidence>
<feature type="compositionally biased region" description="Acidic residues" evidence="9">
    <location>
        <begin position="149"/>
        <end position="158"/>
    </location>
</feature>
<dbReference type="InterPro" id="IPR011017">
    <property type="entry name" value="TRASH_dom"/>
</dbReference>
<feature type="compositionally biased region" description="Acidic residues" evidence="9">
    <location>
        <begin position="601"/>
        <end position="611"/>
    </location>
</feature>
<feature type="compositionally biased region" description="Acidic residues" evidence="9">
    <location>
        <begin position="383"/>
        <end position="392"/>
    </location>
</feature>
<dbReference type="InterPro" id="IPR051284">
    <property type="entry name" value="ZnF_MYMT-QRICH1"/>
</dbReference>
<dbReference type="PROSITE" id="PS50118">
    <property type="entry name" value="HMG_BOX_2"/>
    <property type="match status" value="1"/>
</dbReference>
<dbReference type="OMA" id="RRTKCDL"/>
<feature type="compositionally biased region" description="Acidic residues" evidence="9">
    <location>
        <begin position="523"/>
        <end position="542"/>
    </location>
</feature>
<dbReference type="RefSeq" id="XP_035685961.1">
    <property type="nucleotide sequence ID" value="XM_035830068.1"/>
</dbReference>
<feature type="compositionally biased region" description="Basic and acidic residues" evidence="9">
    <location>
        <begin position="136"/>
        <end position="148"/>
    </location>
</feature>
<feature type="compositionally biased region" description="Acidic residues" evidence="9">
    <location>
        <begin position="622"/>
        <end position="631"/>
    </location>
</feature>
<dbReference type="GeneID" id="118422470"/>
<keyword evidence="8" id="KW-0238">DNA-binding</keyword>
<dbReference type="SUPFAM" id="SSF47095">
    <property type="entry name" value="HMG-box"/>
    <property type="match status" value="1"/>
</dbReference>
<accession>A0A9J7LN17</accession>
<dbReference type="PANTHER" id="PTHR45736">
    <property type="entry name" value="ZINC FINGER MYM-TYPE PROTEIN"/>
    <property type="match status" value="1"/>
</dbReference>
<feature type="compositionally biased region" description="Acidic residues" evidence="9">
    <location>
        <begin position="97"/>
        <end position="111"/>
    </location>
</feature>
<evidence type="ECO:0000313" key="11">
    <source>
        <dbReference type="Proteomes" id="UP000001554"/>
    </source>
</evidence>
<gene>
    <name evidence="12" type="primary">LOC118422470</name>
</gene>
<feature type="compositionally biased region" description="Basic and acidic residues" evidence="9">
    <location>
        <begin position="449"/>
        <end position="464"/>
    </location>
</feature>
<dbReference type="InterPro" id="IPR057926">
    <property type="entry name" value="QRICH1_dom"/>
</dbReference>
<feature type="compositionally biased region" description="Low complexity" evidence="9">
    <location>
        <begin position="1531"/>
        <end position="1545"/>
    </location>
</feature>
<keyword evidence="7" id="KW-0832">Ubl conjugation</keyword>
<keyword evidence="8" id="KW-0539">Nucleus</keyword>
<feature type="region of interest" description="Disordered" evidence="9">
    <location>
        <begin position="1754"/>
        <end position="1796"/>
    </location>
</feature>
<evidence type="ECO:0000256" key="5">
    <source>
        <dbReference type="ARBA" id="ARBA00022771"/>
    </source>
</evidence>
<dbReference type="GO" id="GO:0005634">
    <property type="term" value="C:nucleus"/>
    <property type="evidence" value="ECO:0007669"/>
    <property type="project" value="UniProtKB-UniRule"/>
</dbReference>
<feature type="compositionally biased region" description="Low complexity" evidence="9">
    <location>
        <begin position="652"/>
        <end position="661"/>
    </location>
</feature>
<feature type="compositionally biased region" description="Basic and acidic residues" evidence="9">
    <location>
        <begin position="1"/>
        <end position="10"/>
    </location>
</feature>
<dbReference type="KEGG" id="bfo:118422470"/>
<dbReference type="InterPro" id="IPR036910">
    <property type="entry name" value="HMG_box_dom_sf"/>
</dbReference>
<dbReference type="PANTHER" id="PTHR45736:SF1">
    <property type="entry name" value="WITHOUT CHILDREN, ISOFORM B"/>
    <property type="match status" value="1"/>
</dbReference>
<evidence type="ECO:0000256" key="9">
    <source>
        <dbReference type="SAM" id="MobiDB-lite"/>
    </source>
</evidence>
<feature type="compositionally biased region" description="Polar residues" evidence="9">
    <location>
        <begin position="582"/>
        <end position="594"/>
    </location>
</feature>
<feature type="domain" description="HMG box" evidence="10">
    <location>
        <begin position="697"/>
        <end position="765"/>
    </location>
</feature>
<organism evidence="11 12">
    <name type="scientific">Branchiostoma floridae</name>
    <name type="common">Florida lancelet</name>
    <name type="synonym">Amphioxus</name>
    <dbReference type="NCBI Taxonomy" id="7739"/>
    <lineage>
        <taxon>Eukaryota</taxon>
        <taxon>Metazoa</taxon>
        <taxon>Chordata</taxon>
        <taxon>Cephalochordata</taxon>
        <taxon>Leptocardii</taxon>
        <taxon>Amphioxiformes</taxon>
        <taxon>Branchiostomatidae</taxon>
        <taxon>Branchiostoma</taxon>
    </lineage>
</organism>
<keyword evidence="6" id="KW-0862">Zinc</keyword>
<evidence type="ECO:0000256" key="2">
    <source>
        <dbReference type="ARBA" id="ARBA00022553"/>
    </source>
</evidence>
<keyword evidence="2" id="KW-0597">Phosphoprotein</keyword>
<feature type="compositionally biased region" description="Basic and acidic residues" evidence="9">
    <location>
        <begin position="369"/>
        <end position="382"/>
    </location>
</feature>